<dbReference type="Pfam" id="PF07965">
    <property type="entry name" value="Integrin_B_tail"/>
    <property type="match status" value="1"/>
</dbReference>
<keyword evidence="4" id="KW-0245">EGF-like domain</keyword>
<dbReference type="PROSITE" id="PS52047">
    <property type="entry name" value="I_EGF_2"/>
    <property type="match status" value="1"/>
</dbReference>
<dbReference type="Gene3D" id="3.40.50.410">
    <property type="entry name" value="von Willebrand factor, type A domain"/>
    <property type="match status" value="1"/>
</dbReference>
<name>A0A7R9J7Z7_TIMCA</name>
<dbReference type="GO" id="GO:0016477">
    <property type="term" value="P:cell migration"/>
    <property type="evidence" value="ECO:0007669"/>
    <property type="project" value="TreeGrafter"/>
</dbReference>
<keyword evidence="15" id="KW-0325">Glycoprotein</keyword>
<dbReference type="SMART" id="SM01242">
    <property type="entry name" value="Integrin_B_tail"/>
    <property type="match status" value="1"/>
</dbReference>
<organism evidence="25">
    <name type="scientific">Timema californicum</name>
    <name type="common">California timema</name>
    <name type="synonym">Walking stick</name>
    <dbReference type="NCBI Taxonomy" id="61474"/>
    <lineage>
        <taxon>Eukaryota</taxon>
        <taxon>Metazoa</taxon>
        <taxon>Ecdysozoa</taxon>
        <taxon>Arthropoda</taxon>
        <taxon>Hexapoda</taxon>
        <taxon>Insecta</taxon>
        <taxon>Pterygota</taxon>
        <taxon>Neoptera</taxon>
        <taxon>Polyneoptera</taxon>
        <taxon>Phasmatodea</taxon>
        <taxon>Timematodea</taxon>
        <taxon>Timematoidea</taxon>
        <taxon>Timematidae</taxon>
        <taxon>Timema</taxon>
    </lineage>
</organism>
<keyword evidence="6 18" id="KW-0812">Transmembrane</keyword>
<feature type="domain" description="Integrin beta subunit VWA" evidence="22">
    <location>
        <begin position="44"/>
        <end position="371"/>
    </location>
</feature>
<dbReference type="Pfam" id="PF07974">
    <property type="entry name" value="EGF_2"/>
    <property type="match status" value="1"/>
</dbReference>
<dbReference type="Pfam" id="PF08725">
    <property type="entry name" value="Integrin_b_cyt"/>
    <property type="match status" value="1"/>
</dbReference>
<evidence type="ECO:0000256" key="8">
    <source>
        <dbReference type="ARBA" id="ARBA00022737"/>
    </source>
</evidence>
<gene>
    <name evidence="25" type="ORF">TCMB3V08_LOCUS6913</name>
</gene>
<evidence type="ECO:0000256" key="14">
    <source>
        <dbReference type="ARBA" id="ARBA00023157"/>
    </source>
</evidence>
<evidence type="ECO:0000256" key="10">
    <source>
        <dbReference type="ARBA" id="ARBA00022907"/>
    </source>
</evidence>
<dbReference type="InterPro" id="IPR036465">
    <property type="entry name" value="vWFA_dom_sf"/>
</dbReference>
<evidence type="ECO:0000256" key="9">
    <source>
        <dbReference type="ARBA" id="ARBA00022889"/>
    </source>
</evidence>
<proteinExistence type="inferred from homology"/>
<evidence type="ECO:0000256" key="17">
    <source>
        <dbReference type="ARBA" id="ARBA00035630"/>
    </source>
</evidence>
<evidence type="ECO:0000256" key="4">
    <source>
        <dbReference type="ARBA" id="ARBA00022536"/>
    </source>
</evidence>
<dbReference type="SMART" id="SM00187">
    <property type="entry name" value="INB"/>
    <property type="match status" value="1"/>
</dbReference>
<reference evidence="25" key="1">
    <citation type="submission" date="2020-11" db="EMBL/GenBank/DDBJ databases">
        <authorList>
            <person name="Tran Van P."/>
        </authorList>
    </citation>
    <scope>NUCLEOTIDE SEQUENCE</scope>
</reference>
<dbReference type="InterPro" id="IPR013111">
    <property type="entry name" value="EGF_extracell"/>
</dbReference>
<keyword evidence="7 21" id="KW-0732">Signal</keyword>
<feature type="chain" id="PRO_5030708136" description="Integrin beta" evidence="21">
    <location>
        <begin position="30"/>
        <end position="677"/>
    </location>
</feature>
<dbReference type="PRINTS" id="PR01186">
    <property type="entry name" value="INTEGRINB"/>
</dbReference>
<dbReference type="PANTHER" id="PTHR10082">
    <property type="entry name" value="INTEGRIN BETA SUBUNIT"/>
    <property type="match status" value="1"/>
</dbReference>
<evidence type="ECO:0000313" key="25">
    <source>
        <dbReference type="EMBL" id="CAD7574295.1"/>
    </source>
</evidence>
<evidence type="ECO:0000256" key="18">
    <source>
        <dbReference type="RuleBase" id="RU000633"/>
    </source>
</evidence>
<keyword evidence="3" id="KW-1003">Cell membrane</keyword>
<evidence type="ECO:0000256" key="19">
    <source>
        <dbReference type="SAM" id="MobiDB-lite"/>
    </source>
</evidence>
<dbReference type="Pfam" id="PF23105">
    <property type="entry name" value="EGF_integrin"/>
    <property type="match status" value="1"/>
</dbReference>
<dbReference type="Pfam" id="PF00362">
    <property type="entry name" value="Integrin_beta"/>
    <property type="match status" value="1"/>
</dbReference>
<feature type="compositionally biased region" description="Basic and acidic residues" evidence="19">
    <location>
        <begin position="647"/>
        <end position="658"/>
    </location>
</feature>
<dbReference type="InterPro" id="IPR057073">
    <property type="entry name" value="EGF_integrin_2"/>
</dbReference>
<dbReference type="GO" id="GO:0005925">
    <property type="term" value="C:focal adhesion"/>
    <property type="evidence" value="ECO:0007669"/>
    <property type="project" value="TreeGrafter"/>
</dbReference>
<keyword evidence="14" id="KW-1015">Disulfide bond</keyword>
<evidence type="ECO:0000256" key="16">
    <source>
        <dbReference type="ARBA" id="ARBA00023283"/>
    </source>
</evidence>
<dbReference type="SUPFAM" id="SSF57196">
    <property type="entry name" value="EGF/Laminin"/>
    <property type="match status" value="1"/>
</dbReference>
<evidence type="ECO:0000256" key="15">
    <source>
        <dbReference type="ARBA" id="ARBA00023180"/>
    </source>
</evidence>
<dbReference type="GO" id="GO:0098609">
    <property type="term" value="P:cell-cell adhesion"/>
    <property type="evidence" value="ECO:0007669"/>
    <property type="project" value="TreeGrafter"/>
</dbReference>
<feature type="region of interest" description="Disordered" evidence="19">
    <location>
        <begin position="647"/>
        <end position="677"/>
    </location>
</feature>
<dbReference type="PANTHER" id="PTHR10082:SF60">
    <property type="entry name" value="INTEGRIN BETA-PS"/>
    <property type="match status" value="1"/>
</dbReference>
<dbReference type="InterPro" id="IPR036349">
    <property type="entry name" value="Integrin_bsu_tail_dom_sf"/>
</dbReference>
<keyword evidence="9 18" id="KW-0130">Cell adhesion</keyword>
<dbReference type="InterPro" id="IPR015439">
    <property type="entry name" value="Integrin_b-2_sf"/>
</dbReference>
<keyword evidence="16" id="KW-0873">Pyrrolidone carboxylic acid</keyword>
<comment type="similarity">
    <text evidence="2 18">Belongs to the integrin beta chain family.</text>
</comment>
<evidence type="ECO:0000256" key="6">
    <source>
        <dbReference type="ARBA" id="ARBA00022692"/>
    </source>
</evidence>
<keyword evidence="11 20" id="KW-1133">Transmembrane helix</keyword>
<dbReference type="GO" id="GO:0006909">
    <property type="term" value="P:phagocytosis"/>
    <property type="evidence" value="ECO:0007669"/>
    <property type="project" value="UniProtKB-KW"/>
</dbReference>
<dbReference type="EMBL" id="OE182248">
    <property type="protein sequence ID" value="CAD7574295.1"/>
    <property type="molecule type" value="Genomic_DNA"/>
</dbReference>
<dbReference type="GO" id="GO:0009986">
    <property type="term" value="C:cell surface"/>
    <property type="evidence" value="ECO:0007669"/>
    <property type="project" value="TreeGrafter"/>
</dbReference>
<dbReference type="AlphaFoldDB" id="A0A7R9J7Z7"/>
<dbReference type="PROSITE" id="PS00243">
    <property type="entry name" value="I_EGF_1"/>
    <property type="match status" value="3"/>
</dbReference>
<dbReference type="InterPro" id="IPR012896">
    <property type="entry name" value="Integrin_bsu_tail"/>
</dbReference>
<dbReference type="SUPFAM" id="SSF53300">
    <property type="entry name" value="vWA-like"/>
    <property type="match status" value="1"/>
</dbReference>
<evidence type="ECO:0000256" key="1">
    <source>
        <dbReference type="ARBA" id="ARBA00004251"/>
    </source>
</evidence>
<keyword evidence="10" id="KW-0581">Phagocytosis</keyword>
<dbReference type="Gene3D" id="1.20.5.100">
    <property type="entry name" value="Cytochrome c1, transmembrane anchor, C-terminal"/>
    <property type="match status" value="1"/>
</dbReference>
<feature type="compositionally biased region" description="Polar residues" evidence="19">
    <location>
        <begin position="664"/>
        <end position="677"/>
    </location>
</feature>
<dbReference type="GO" id="GO:0045121">
    <property type="term" value="C:membrane raft"/>
    <property type="evidence" value="ECO:0007669"/>
    <property type="project" value="UniProtKB-SubCell"/>
</dbReference>
<comment type="subcellular location">
    <subcellularLocation>
        <location evidence="1 18">Cell membrane</location>
        <topology evidence="1 18">Single-pass type I membrane protein</topology>
    </subcellularLocation>
    <subcellularLocation>
        <location evidence="17">Membrane raft</location>
        <topology evidence="17">Single-pass type I membrane protein</topology>
    </subcellularLocation>
</comment>
<keyword evidence="5" id="KW-0597">Phosphoprotein</keyword>
<dbReference type="InterPro" id="IPR057243">
    <property type="entry name" value="Integrin_I-EGF_CS"/>
</dbReference>
<evidence type="ECO:0000259" key="23">
    <source>
        <dbReference type="SMART" id="SM01241"/>
    </source>
</evidence>
<keyword evidence="12 18" id="KW-0401">Integrin</keyword>
<dbReference type="SUPFAM" id="SSF69687">
    <property type="entry name" value="Integrin beta tail domain"/>
    <property type="match status" value="1"/>
</dbReference>
<dbReference type="GO" id="GO:0007229">
    <property type="term" value="P:integrin-mediated signaling pathway"/>
    <property type="evidence" value="ECO:0007669"/>
    <property type="project" value="UniProtKB-KW"/>
</dbReference>
<feature type="domain" description="Integrin beta subunit tail" evidence="24">
    <location>
        <begin position="527"/>
        <end position="607"/>
    </location>
</feature>
<dbReference type="Gene3D" id="6.20.50.10">
    <property type="match status" value="1"/>
</dbReference>
<dbReference type="GO" id="GO:0033627">
    <property type="term" value="P:cell adhesion mediated by integrin"/>
    <property type="evidence" value="ECO:0007669"/>
    <property type="project" value="TreeGrafter"/>
</dbReference>
<protein>
    <recommendedName>
        <fullName evidence="18">Integrin beta</fullName>
    </recommendedName>
</protein>
<evidence type="ECO:0000259" key="24">
    <source>
        <dbReference type="SMART" id="SM01242"/>
    </source>
</evidence>
<evidence type="ECO:0000256" key="11">
    <source>
        <dbReference type="ARBA" id="ARBA00022989"/>
    </source>
</evidence>
<sequence length="677" mass="74838">MPSTHSLTADMISRRAWSALLILAWQVSGQQEPERGNTCLRQVTCRECLRTPTCMWCADPKLGKAGKGPPIRCQSNISAVPADWCSEEHVVNPRPESHILKDSPLKGAKEAHSPDGMVQIRPQSIKLRLRVGETLELPIQYRQAEDYPVDLYYLMDLSASMDDDKESLSLLGDKMAATMSNITGNFRLGFGSFVDKVVMPFTSTVPSRLESPCVLSDGRRCARPYGFKNHMPLTTDTKIFKSEVQKAPVSGNLDAPEGGFDAIMQAMVCHQQIGWRPKARHLLVFSTDADFHMAGDGRKLVDSVVLGDDSGDSVEVRYFSKCLNKSGDLRETRECGGISVREQVDFIARIKMSNASECRHRGDLQCGMCQCHAPFMGRTCECEGEFEGGNSTTGCLDKDGKECSGLGTCNCNTCNCNIRPDPKELIFGTLCECDNFSCKRSNDLVCSGPEHGHCNCGRCVCQPGWTGPSCNCKDTNIGCTPPGGLPVCNGRGTCECGACNCTATTPEGHIYRGRYCDDCATCEGKRCTELKDCVECQVHKIDDLSKCINCSFSVKPVDDITDDGYDSEEDTLCRGKDDDDCSFQFRYRYVEKVLTVWGQRKKECGANVWAVVFGLIGATVLIGLLFIIVWKVLTTIHDQREYAKFEKERAQSKWDRGDNPLYKPSTSTFSNPTFGKE</sequence>
<dbReference type="GO" id="GO:0008305">
    <property type="term" value="C:integrin complex"/>
    <property type="evidence" value="ECO:0007669"/>
    <property type="project" value="TreeGrafter"/>
</dbReference>
<evidence type="ECO:0000256" key="13">
    <source>
        <dbReference type="ARBA" id="ARBA00023136"/>
    </source>
</evidence>
<dbReference type="FunFam" id="2.10.25.10:FF:000036">
    <property type="entry name" value="Integrin beta"/>
    <property type="match status" value="1"/>
</dbReference>
<dbReference type="Gene3D" id="2.10.25.10">
    <property type="entry name" value="Laminin"/>
    <property type="match status" value="4"/>
</dbReference>
<evidence type="ECO:0000256" key="12">
    <source>
        <dbReference type="ARBA" id="ARBA00023037"/>
    </source>
</evidence>
<feature type="transmembrane region" description="Helical" evidence="20">
    <location>
        <begin position="608"/>
        <end position="630"/>
    </location>
</feature>
<dbReference type="GO" id="GO:0007160">
    <property type="term" value="P:cell-matrix adhesion"/>
    <property type="evidence" value="ECO:0007669"/>
    <property type="project" value="TreeGrafter"/>
</dbReference>
<evidence type="ECO:0000256" key="20">
    <source>
        <dbReference type="SAM" id="Phobius"/>
    </source>
</evidence>
<dbReference type="InterPro" id="IPR014836">
    <property type="entry name" value="Integrin_bsu_cyt_dom"/>
</dbReference>
<evidence type="ECO:0000256" key="21">
    <source>
        <dbReference type="SAM" id="SignalP"/>
    </source>
</evidence>
<keyword evidence="8" id="KW-0677">Repeat</keyword>
<dbReference type="GO" id="GO:0005178">
    <property type="term" value="F:integrin binding"/>
    <property type="evidence" value="ECO:0007669"/>
    <property type="project" value="TreeGrafter"/>
</dbReference>
<dbReference type="SMART" id="SM01241">
    <property type="entry name" value="Integrin_b_cyt"/>
    <property type="match status" value="1"/>
</dbReference>
<feature type="domain" description="Integrin beta subunit cytoplasmic" evidence="23">
    <location>
        <begin position="631"/>
        <end position="676"/>
    </location>
</feature>
<feature type="signal peptide" evidence="21">
    <location>
        <begin position="1"/>
        <end position="29"/>
    </location>
</feature>
<dbReference type="Gene3D" id="4.10.1240.30">
    <property type="match status" value="1"/>
</dbReference>
<accession>A0A7R9J7Z7</accession>
<dbReference type="InterPro" id="IPR002369">
    <property type="entry name" value="Integrin_bsu_VWA"/>
</dbReference>
<evidence type="ECO:0000256" key="7">
    <source>
        <dbReference type="ARBA" id="ARBA00022729"/>
    </source>
</evidence>
<dbReference type="SUPFAM" id="SSF103575">
    <property type="entry name" value="Plexin repeat"/>
    <property type="match status" value="1"/>
</dbReference>
<evidence type="ECO:0000256" key="5">
    <source>
        <dbReference type="ARBA" id="ARBA00022553"/>
    </source>
</evidence>
<keyword evidence="13 20" id="KW-0472">Membrane</keyword>
<evidence type="ECO:0000259" key="22">
    <source>
        <dbReference type="SMART" id="SM00187"/>
    </source>
</evidence>
<evidence type="ECO:0000256" key="3">
    <source>
        <dbReference type="ARBA" id="ARBA00022475"/>
    </source>
</evidence>
<evidence type="ECO:0000256" key="2">
    <source>
        <dbReference type="ARBA" id="ARBA00007449"/>
    </source>
</evidence>
<dbReference type="InterPro" id="IPR015812">
    <property type="entry name" value="Integrin_bsu"/>
</dbReference>